<gene>
    <name evidence="2" type="ORF">POTOM_038778</name>
</gene>
<keyword evidence="1" id="KW-0472">Membrane</keyword>
<protein>
    <submittedName>
        <fullName evidence="2">Uncharacterized protein</fullName>
    </submittedName>
</protein>
<evidence type="ECO:0000313" key="2">
    <source>
        <dbReference type="EMBL" id="KAG6758430.1"/>
    </source>
</evidence>
<evidence type="ECO:0000313" key="3">
    <source>
        <dbReference type="Proteomes" id="UP000886885"/>
    </source>
</evidence>
<evidence type="ECO:0000256" key="1">
    <source>
        <dbReference type="SAM" id="Phobius"/>
    </source>
</evidence>
<dbReference type="AlphaFoldDB" id="A0A8X7YXW0"/>
<feature type="transmembrane region" description="Helical" evidence="1">
    <location>
        <begin position="50"/>
        <end position="67"/>
    </location>
</feature>
<accession>A0A8X7YXW0</accession>
<dbReference type="Proteomes" id="UP000886885">
    <property type="component" value="Chromosome 10D"/>
</dbReference>
<proteinExistence type="predicted"/>
<name>A0A8X7YXW0_POPTO</name>
<comment type="caution">
    <text evidence="2">The sequence shown here is derived from an EMBL/GenBank/DDBJ whole genome shotgun (WGS) entry which is preliminary data.</text>
</comment>
<keyword evidence="1" id="KW-0812">Transmembrane</keyword>
<organism evidence="2 3">
    <name type="scientific">Populus tomentosa</name>
    <name type="common">Chinese white poplar</name>
    <dbReference type="NCBI Taxonomy" id="118781"/>
    <lineage>
        <taxon>Eukaryota</taxon>
        <taxon>Viridiplantae</taxon>
        <taxon>Streptophyta</taxon>
        <taxon>Embryophyta</taxon>
        <taxon>Tracheophyta</taxon>
        <taxon>Spermatophyta</taxon>
        <taxon>Magnoliopsida</taxon>
        <taxon>eudicotyledons</taxon>
        <taxon>Gunneridae</taxon>
        <taxon>Pentapetalae</taxon>
        <taxon>rosids</taxon>
        <taxon>fabids</taxon>
        <taxon>Malpighiales</taxon>
        <taxon>Salicaceae</taxon>
        <taxon>Saliceae</taxon>
        <taxon>Populus</taxon>
    </lineage>
</organism>
<dbReference type="EMBL" id="JAAWWB010000020">
    <property type="protein sequence ID" value="KAG6758430.1"/>
    <property type="molecule type" value="Genomic_DNA"/>
</dbReference>
<keyword evidence="3" id="KW-1185">Reference proteome</keyword>
<reference evidence="2" key="1">
    <citation type="journal article" date="2020" name="bioRxiv">
        <title>Hybrid origin of Populus tomentosa Carr. identified through genome sequencing and phylogenomic analysis.</title>
        <authorList>
            <person name="An X."/>
            <person name="Gao K."/>
            <person name="Chen Z."/>
            <person name="Li J."/>
            <person name="Yang X."/>
            <person name="Yang X."/>
            <person name="Zhou J."/>
            <person name="Guo T."/>
            <person name="Zhao T."/>
            <person name="Huang S."/>
            <person name="Miao D."/>
            <person name="Khan W.U."/>
            <person name="Rao P."/>
            <person name="Ye M."/>
            <person name="Lei B."/>
            <person name="Liao W."/>
            <person name="Wang J."/>
            <person name="Ji L."/>
            <person name="Li Y."/>
            <person name="Guo B."/>
            <person name="Mustafa N.S."/>
            <person name="Li S."/>
            <person name="Yun Q."/>
            <person name="Keller S.R."/>
            <person name="Mao J."/>
            <person name="Zhang R."/>
            <person name="Strauss S.H."/>
        </authorList>
    </citation>
    <scope>NUCLEOTIDE SEQUENCE</scope>
    <source>
        <strain evidence="2">GM15</strain>
        <tissue evidence="2">Leaf</tissue>
    </source>
</reference>
<keyword evidence="1" id="KW-1133">Transmembrane helix</keyword>
<sequence>MPSFSKVFSAWHAHYAWWVGVGMQQGAVGTWSDSEAIKEALIISAANDCYVGWWLPVLLVALSVLFGKTAA</sequence>